<dbReference type="GO" id="GO:0004550">
    <property type="term" value="F:nucleoside diphosphate kinase activity"/>
    <property type="evidence" value="ECO:0007669"/>
    <property type="project" value="UniProtKB-EC"/>
</dbReference>
<dbReference type="PANTHER" id="PTHR11349">
    <property type="entry name" value="NUCLEOSIDE DIPHOSPHATE KINASE"/>
    <property type="match status" value="1"/>
</dbReference>
<protein>
    <recommendedName>
        <fullName evidence="3">nucleoside-diphosphate kinase</fullName>
        <ecNumber evidence="3">2.7.4.6</ecNumber>
    </recommendedName>
</protein>
<evidence type="ECO:0000256" key="6">
    <source>
        <dbReference type="PROSITE-ProRule" id="PRU00706"/>
    </source>
</evidence>
<dbReference type="PROSITE" id="PS51374">
    <property type="entry name" value="NDPK_LIKE"/>
    <property type="match status" value="1"/>
</dbReference>
<dbReference type="EMBL" id="PCTS01000021">
    <property type="protein sequence ID" value="PIP86537.1"/>
    <property type="molecule type" value="Genomic_DNA"/>
</dbReference>
<dbReference type="Proteomes" id="UP000231276">
    <property type="component" value="Unassembled WGS sequence"/>
</dbReference>
<dbReference type="EC" id="2.7.4.6" evidence="3"/>
<evidence type="ECO:0000313" key="9">
    <source>
        <dbReference type="Proteomes" id="UP000231276"/>
    </source>
</evidence>
<evidence type="ECO:0000259" key="7">
    <source>
        <dbReference type="SMART" id="SM00562"/>
    </source>
</evidence>
<evidence type="ECO:0000256" key="4">
    <source>
        <dbReference type="ARBA" id="ARBA00022679"/>
    </source>
</evidence>
<evidence type="ECO:0000313" key="8">
    <source>
        <dbReference type="EMBL" id="PIP86537.1"/>
    </source>
</evidence>
<proteinExistence type="inferred from homology"/>
<comment type="cofactor">
    <cofactor evidence="1">
        <name>Mg(2+)</name>
        <dbReference type="ChEBI" id="CHEBI:18420"/>
    </cofactor>
</comment>
<keyword evidence="5 8" id="KW-0418">Kinase</keyword>
<keyword evidence="4 8" id="KW-0808">Transferase</keyword>
<dbReference type="InterPro" id="IPR034907">
    <property type="entry name" value="NDK-like_dom"/>
</dbReference>
<comment type="similarity">
    <text evidence="2 6">Belongs to the NDK family.</text>
</comment>
<dbReference type="SMART" id="SM00562">
    <property type="entry name" value="NDK"/>
    <property type="match status" value="1"/>
</dbReference>
<organism evidence="8 9">
    <name type="scientific">Candidatus Campbellbacteria bacterium CG22_combo_CG10-13_8_21_14_all_43_18</name>
    <dbReference type="NCBI Taxonomy" id="1974530"/>
    <lineage>
        <taxon>Bacteria</taxon>
        <taxon>Candidatus Campbelliibacteriota</taxon>
    </lineage>
</organism>
<comment type="caution">
    <text evidence="8">The sequence shown here is derived from an EMBL/GenBank/DDBJ whole genome shotgun (WGS) entry which is preliminary data.</text>
</comment>
<evidence type="ECO:0000256" key="1">
    <source>
        <dbReference type="ARBA" id="ARBA00001946"/>
    </source>
</evidence>
<name>A0A2H0DWJ1_9BACT</name>
<reference evidence="8 9" key="1">
    <citation type="submission" date="2017-09" db="EMBL/GenBank/DDBJ databases">
        <title>Depth-based differentiation of microbial function through sediment-hosted aquifers and enrichment of novel symbionts in the deep terrestrial subsurface.</title>
        <authorList>
            <person name="Probst A.J."/>
            <person name="Ladd B."/>
            <person name="Jarett J.K."/>
            <person name="Geller-Mcgrath D.E."/>
            <person name="Sieber C.M."/>
            <person name="Emerson J.B."/>
            <person name="Anantharaman K."/>
            <person name="Thomas B.C."/>
            <person name="Malmstrom R."/>
            <person name="Stieglmeier M."/>
            <person name="Klingl A."/>
            <person name="Woyke T."/>
            <person name="Ryan C.M."/>
            <person name="Banfield J.F."/>
        </authorList>
    </citation>
    <scope>NUCLEOTIDE SEQUENCE [LARGE SCALE GENOMIC DNA]</scope>
    <source>
        <strain evidence="8">CG22_combo_CG10-13_8_21_14_all_43_18</strain>
    </source>
</reference>
<evidence type="ECO:0000256" key="5">
    <source>
        <dbReference type="ARBA" id="ARBA00022777"/>
    </source>
</evidence>
<dbReference type="InterPro" id="IPR036850">
    <property type="entry name" value="NDK-like_dom_sf"/>
</dbReference>
<accession>A0A2H0DWJ1</accession>
<gene>
    <name evidence="8" type="ORF">COW82_01610</name>
</gene>
<dbReference type="AlphaFoldDB" id="A0A2H0DWJ1"/>
<sequence length="204" mass="23837">MKHPKEEKTFLMIKPDGVKRGLSGEIILRIEKVGLKIIGLKMFKPEEDKVDNHYPKNEEWVRRLGERTKETYRKYGYNMKEEHDTEDVLEMGREVRKWLINFMTSGPVIIMAIKGIHAVEMTRKLVGDTIPSKAELGTIRGDFSIDSPISANRDHRAIYNIVHASETEEEAAHEFQHWFGDSEAVWDYQRSDEMVMFPETKEKK</sequence>
<dbReference type="Pfam" id="PF00334">
    <property type="entry name" value="NDK"/>
    <property type="match status" value="2"/>
</dbReference>
<feature type="domain" description="Nucleoside diphosphate kinase-like" evidence="7">
    <location>
        <begin position="6"/>
        <end position="186"/>
    </location>
</feature>
<dbReference type="Gene3D" id="3.30.70.141">
    <property type="entry name" value="Nucleoside diphosphate kinase-like domain"/>
    <property type="match status" value="1"/>
</dbReference>
<dbReference type="SUPFAM" id="SSF54919">
    <property type="entry name" value="Nucleoside diphosphate kinase, NDK"/>
    <property type="match status" value="1"/>
</dbReference>
<evidence type="ECO:0000256" key="2">
    <source>
        <dbReference type="ARBA" id="ARBA00008142"/>
    </source>
</evidence>
<comment type="caution">
    <text evidence="6">Lacks conserved residue(s) required for the propagation of feature annotation.</text>
</comment>
<evidence type="ECO:0000256" key="3">
    <source>
        <dbReference type="ARBA" id="ARBA00012966"/>
    </source>
</evidence>